<dbReference type="SUPFAM" id="SSF110849">
    <property type="entry name" value="ParB/Sulfiredoxin"/>
    <property type="match status" value="1"/>
</dbReference>
<dbReference type="PANTHER" id="PTHR33375">
    <property type="entry name" value="CHROMOSOME-PARTITIONING PROTEIN PARB-RELATED"/>
    <property type="match status" value="1"/>
</dbReference>
<dbReference type="InterPro" id="IPR003115">
    <property type="entry name" value="ParB_N"/>
</dbReference>
<dbReference type="Gene3D" id="1.10.10.2830">
    <property type="match status" value="1"/>
</dbReference>
<dbReference type="InterPro" id="IPR050336">
    <property type="entry name" value="Chromosome_partition/occlusion"/>
</dbReference>
<feature type="region of interest" description="Disordered" evidence="2">
    <location>
        <begin position="172"/>
        <end position="200"/>
    </location>
</feature>
<dbReference type="CDD" id="cd16409">
    <property type="entry name" value="ParB_N_like"/>
    <property type="match status" value="1"/>
</dbReference>
<name>A0A519BH41_ACIG2</name>
<evidence type="ECO:0000256" key="2">
    <source>
        <dbReference type="SAM" id="MobiDB-lite"/>
    </source>
</evidence>
<dbReference type="Pfam" id="PF02195">
    <property type="entry name" value="ParB_N"/>
    <property type="match status" value="1"/>
</dbReference>
<dbReference type="GO" id="GO:0003677">
    <property type="term" value="F:DNA binding"/>
    <property type="evidence" value="ECO:0007669"/>
    <property type="project" value="InterPro"/>
</dbReference>
<evidence type="ECO:0000313" key="5">
    <source>
        <dbReference type="Proteomes" id="UP000316562"/>
    </source>
</evidence>
<comment type="caution">
    <text evidence="4">The sequence shown here is derived from an EMBL/GenBank/DDBJ whole genome shotgun (WGS) entry which is preliminary data.</text>
</comment>
<organism evidence="4 5">
    <name type="scientific">Acididesulfobacter guangdongensis</name>
    <dbReference type="NCBI Taxonomy" id="2597225"/>
    <lineage>
        <taxon>Bacteria</taxon>
        <taxon>Deltaproteobacteria</taxon>
        <taxon>Candidatus Acidulodesulfobacterales</taxon>
        <taxon>Candidatus Acididesulfobacter</taxon>
    </lineage>
</organism>
<dbReference type="InterPro" id="IPR004437">
    <property type="entry name" value="ParB/RepB/Spo0J"/>
</dbReference>
<dbReference type="AlphaFoldDB" id="A0A519BH41"/>
<dbReference type="EMBL" id="SGBC01000002">
    <property type="protein sequence ID" value="RZD16579.1"/>
    <property type="molecule type" value="Genomic_DNA"/>
</dbReference>
<evidence type="ECO:0000256" key="1">
    <source>
        <dbReference type="ARBA" id="ARBA00006295"/>
    </source>
</evidence>
<reference evidence="4 5" key="1">
    <citation type="journal article" date="2019" name="ISME J.">
        <title>Insights into ecological role of a new deltaproteobacterial order Candidatus Acidulodesulfobacterales by metagenomics and metatranscriptomics.</title>
        <authorList>
            <person name="Tan S."/>
            <person name="Liu J."/>
            <person name="Fang Y."/>
            <person name="Hedlund B.P."/>
            <person name="Lian Z.H."/>
            <person name="Huang L.Y."/>
            <person name="Li J.T."/>
            <person name="Huang L.N."/>
            <person name="Li W.J."/>
            <person name="Jiang H.C."/>
            <person name="Dong H.L."/>
            <person name="Shu W.S."/>
        </authorList>
    </citation>
    <scope>NUCLEOTIDE SEQUENCE [LARGE SCALE GENOMIC DNA]</scope>
    <source>
        <strain evidence="4">AP2</strain>
    </source>
</reference>
<sequence>MELKRPSGQTVSDILGKDMETLARELNEQGVANEIKFNGVELNINEIVIKDRKRQADNEKVSEIMESVKEIGLLNPISVNKTDEGYVLVAGLHRLTAYKRLGYNRIQAVIVNMDNIHSELAEIDENLVRAELHYLDRAEMLKRRQEIYEKLHPDFAKSEKVKKNLKQFRSTENETVSFSDKGSNDADLNGEKNDGNFVSNTAKKTGLSERSVQQDLQLAKNLDEGVKKQIKDKKISKGDALKIAREKKENQKKAIQDLTEKQNQRTPEYEQIRNLIPGETTKALVDDFYGQTPKTEDQEIGQKLEFNETKEDSLEIIELVKKFDNVLSVKISFQTNGFGKDEITIQAETKTLIDIMHGLKKKFNLN</sequence>
<feature type="domain" description="ParB-like N-terminal" evidence="3">
    <location>
        <begin position="40"/>
        <end position="127"/>
    </location>
</feature>
<dbReference type="SUPFAM" id="SSF109709">
    <property type="entry name" value="KorB DNA-binding domain-like"/>
    <property type="match status" value="1"/>
</dbReference>
<dbReference type="SMART" id="SM00470">
    <property type="entry name" value="ParB"/>
    <property type="match status" value="1"/>
</dbReference>
<protein>
    <submittedName>
        <fullName evidence="4">ParB/RepB/Spo0J family partition protein</fullName>
    </submittedName>
</protein>
<feature type="compositionally biased region" description="Polar residues" evidence="2">
    <location>
        <begin position="172"/>
        <end position="181"/>
    </location>
</feature>
<dbReference type="NCBIfam" id="TIGR00180">
    <property type="entry name" value="parB_part"/>
    <property type="match status" value="1"/>
</dbReference>
<evidence type="ECO:0000313" key="4">
    <source>
        <dbReference type="EMBL" id="RZD16579.1"/>
    </source>
</evidence>
<dbReference type="GO" id="GO:0007059">
    <property type="term" value="P:chromosome segregation"/>
    <property type="evidence" value="ECO:0007669"/>
    <property type="project" value="TreeGrafter"/>
</dbReference>
<comment type="similarity">
    <text evidence="1">Belongs to the ParB family.</text>
</comment>
<gene>
    <name evidence="4" type="ORF">EVJ46_06110</name>
</gene>
<dbReference type="PANTHER" id="PTHR33375:SF1">
    <property type="entry name" value="CHROMOSOME-PARTITIONING PROTEIN PARB-RELATED"/>
    <property type="match status" value="1"/>
</dbReference>
<dbReference type="InterPro" id="IPR036086">
    <property type="entry name" value="ParB/Sulfiredoxin_sf"/>
</dbReference>
<dbReference type="Proteomes" id="UP000316562">
    <property type="component" value="Unassembled WGS sequence"/>
</dbReference>
<accession>A0A519BH41</accession>
<evidence type="ECO:0000259" key="3">
    <source>
        <dbReference type="SMART" id="SM00470"/>
    </source>
</evidence>
<dbReference type="Gene3D" id="3.90.1530.30">
    <property type="match status" value="1"/>
</dbReference>
<proteinExistence type="inferred from homology"/>
<dbReference type="GO" id="GO:0005694">
    <property type="term" value="C:chromosome"/>
    <property type="evidence" value="ECO:0007669"/>
    <property type="project" value="TreeGrafter"/>
</dbReference>